<evidence type="ECO:0000313" key="9">
    <source>
        <dbReference type="EMBL" id="KAH7141052.1"/>
    </source>
</evidence>
<dbReference type="AlphaFoldDB" id="A0A9P9EP57"/>
<dbReference type="GO" id="GO:0015171">
    <property type="term" value="F:amino acid transmembrane transporter activity"/>
    <property type="evidence" value="ECO:0007669"/>
    <property type="project" value="TreeGrafter"/>
</dbReference>
<evidence type="ECO:0000256" key="6">
    <source>
        <dbReference type="ARBA" id="ARBA00023136"/>
    </source>
</evidence>
<evidence type="ECO:0000256" key="3">
    <source>
        <dbReference type="ARBA" id="ARBA00022692"/>
    </source>
</evidence>
<protein>
    <submittedName>
        <fullName evidence="9">Amino acid permease/ SLC12A domain-containing protein</fullName>
    </submittedName>
</protein>
<proteinExistence type="predicted"/>
<comment type="subcellular location">
    <subcellularLocation>
        <location evidence="1">Membrane</location>
        <topology evidence="1">Multi-pass membrane protein</topology>
    </subcellularLocation>
</comment>
<evidence type="ECO:0000256" key="4">
    <source>
        <dbReference type="ARBA" id="ARBA00022970"/>
    </source>
</evidence>
<dbReference type="InterPro" id="IPR004841">
    <property type="entry name" value="AA-permease/SLC12A_dom"/>
</dbReference>
<dbReference type="InterPro" id="IPR004840">
    <property type="entry name" value="Amino_acid_permease_CS"/>
</dbReference>
<evidence type="ECO:0000256" key="1">
    <source>
        <dbReference type="ARBA" id="ARBA00004141"/>
    </source>
</evidence>
<feature type="transmembrane region" description="Helical" evidence="7">
    <location>
        <begin position="325"/>
        <end position="352"/>
    </location>
</feature>
<feature type="transmembrane region" description="Helical" evidence="7">
    <location>
        <begin position="494"/>
        <end position="517"/>
    </location>
</feature>
<evidence type="ECO:0000256" key="5">
    <source>
        <dbReference type="ARBA" id="ARBA00022989"/>
    </source>
</evidence>
<dbReference type="Gene3D" id="1.20.1740.10">
    <property type="entry name" value="Amino acid/polyamine transporter I"/>
    <property type="match status" value="1"/>
</dbReference>
<dbReference type="PANTHER" id="PTHR43341:SF9">
    <property type="entry name" value="DICARBOXYLIC AMINO ACID PERMEASE"/>
    <property type="match status" value="1"/>
</dbReference>
<dbReference type="FunFam" id="1.20.1740.10:FF:000006">
    <property type="entry name" value="General amino acid permease"/>
    <property type="match status" value="1"/>
</dbReference>
<feature type="domain" description="Amino acid permease/ SLC12A" evidence="8">
    <location>
        <begin position="51"/>
        <end position="520"/>
    </location>
</feature>
<feature type="transmembrane region" description="Helical" evidence="7">
    <location>
        <begin position="52"/>
        <end position="74"/>
    </location>
</feature>
<dbReference type="PIRSF" id="PIRSF006060">
    <property type="entry name" value="AA_transporter"/>
    <property type="match status" value="1"/>
</dbReference>
<feature type="transmembrane region" description="Helical" evidence="7">
    <location>
        <begin position="159"/>
        <end position="184"/>
    </location>
</feature>
<evidence type="ECO:0000256" key="7">
    <source>
        <dbReference type="SAM" id="Phobius"/>
    </source>
</evidence>
<accession>A0A9P9EP57</accession>
<reference evidence="9" key="1">
    <citation type="journal article" date="2021" name="Nat. Commun.">
        <title>Genetic determinants of endophytism in the Arabidopsis root mycobiome.</title>
        <authorList>
            <person name="Mesny F."/>
            <person name="Miyauchi S."/>
            <person name="Thiergart T."/>
            <person name="Pickel B."/>
            <person name="Atanasova L."/>
            <person name="Karlsson M."/>
            <person name="Huettel B."/>
            <person name="Barry K.W."/>
            <person name="Haridas S."/>
            <person name="Chen C."/>
            <person name="Bauer D."/>
            <person name="Andreopoulos W."/>
            <person name="Pangilinan J."/>
            <person name="LaButti K."/>
            <person name="Riley R."/>
            <person name="Lipzen A."/>
            <person name="Clum A."/>
            <person name="Drula E."/>
            <person name="Henrissat B."/>
            <person name="Kohler A."/>
            <person name="Grigoriev I.V."/>
            <person name="Martin F.M."/>
            <person name="Hacquard S."/>
        </authorList>
    </citation>
    <scope>NUCLEOTIDE SEQUENCE</scope>
    <source>
        <strain evidence="9">MPI-CAGE-AT-0147</strain>
    </source>
</reference>
<dbReference type="InterPro" id="IPR050524">
    <property type="entry name" value="APC_YAT"/>
</dbReference>
<comment type="caution">
    <text evidence="9">The sequence shown here is derived from an EMBL/GenBank/DDBJ whole genome shotgun (WGS) entry which is preliminary data.</text>
</comment>
<keyword evidence="3 7" id="KW-0812">Transmembrane</keyword>
<dbReference type="PANTHER" id="PTHR43341">
    <property type="entry name" value="AMINO ACID PERMEASE"/>
    <property type="match status" value="1"/>
</dbReference>
<keyword evidence="4" id="KW-0029">Amino-acid transport</keyword>
<dbReference type="PROSITE" id="PS00218">
    <property type="entry name" value="AMINO_ACID_PERMEASE_1"/>
    <property type="match status" value="1"/>
</dbReference>
<dbReference type="EMBL" id="JAGMUV010000011">
    <property type="protein sequence ID" value="KAH7141052.1"/>
    <property type="molecule type" value="Genomic_DNA"/>
</dbReference>
<evidence type="ECO:0000259" key="8">
    <source>
        <dbReference type="Pfam" id="PF00324"/>
    </source>
</evidence>
<dbReference type="Pfam" id="PF00324">
    <property type="entry name" value="AA_permease"/>
    <property type="match status" value="1"/>
</dbReference>
<feature type="transmembrane region" description="Helical" evidence="7">
    <location>
        <begin position="410"/>
        <end position="432"/>
    </location>
</feature>
<dbReference type="OrthoDB" id="3900342at2759"/>
<keyword evidence="6 7" id="KW-0472">Membrane</keyword>
<dbReference type="Proteomes" id="UP000738349">
    <property type="component" value="Unassembled WGS sequence"/>
</dbReference>
<gene>
    <name evidence="9" type="ORF">EDB81DRAFT_654631</name>
</gene>
<dbReference type="GO" id="GO:0016020">
    <property type="term" value="C:membrane"/>
    <property type="evidence" value="ECO:0007669"/>
    <property type="project" value="UniProtKB-SubCell"/>
</dbReference>
<feature type="transmembrane region" description="Helical" evidence="7">
    <location>
        <begin position="280"/>
        <end position="305"/>
    </location>
</feature>
<feature type="transmembrane region" description="Helical" evidence="7">
    <location>
        <begin position="80"/>
        <end position="99"/>
    </location>
</feature>
<feature type="transmembrane region" description="Helical" evidence="7">
    <location>
        <begin position="385"/>
        <end position="404"/>
    </location>
</feature>
<keyword evidence="2" id="KW-0813">Transport</keyword>
<feature type="transmembrane region" description="Helical" evidence="7">
    <location>
        <begin position="453"/>
        <end position="474"/>
    </location>
</feature>
<feature type="transmembrane region" description="Helical" evidence="7">
    <location>
        <begin position="119"/>
        <end position="139"/>
    </location>
</feature>
<keyword evidence="10" id="KW-1185">Reference proteome</keyword>
<keyword evidence="5 7" id="KW-1133">Transmembrane helix</keyword>
<feature type="transmembrane region" description="Helical" evidence="7">
    <location>
        <begin position="196"/>
        <end position="214"/>
    </location>
</feature>
<evidence type="ECO:0000313" key="10">
    <source>
        <dbReference type="Proteomes" id="UP000738349"/>
    </source>
</evidence>
<evidence type="ECO:0000256" key="2">
    <source>
        <dbReference type="ARBA" id="ARBA00022448"/>
    </source>
</evidence>
<name>A0A9P9EP57_9HYPO</name>
<organism evidence="9 10">
    <name type="scientific">Dactylonectria macrodidyma</name>
    <dbReference type="NCBI Taxonomy" id="307937"/>
    <lineage>
        <taxon>Eukaryota</taxon>
        <taxon>Fungi</taxon>
        <taxon>Dikarya</taxon>
        <taxon>Ascomycota</taxon>
        <taxon>Pezizomycotina</taxon>
        <taxon>Sordariomycetes</taxon>
        <taxon>Hypocreomycetidae</taxon>
        <taxon>Hypocreales</taxon>
        <taxon>Nectriaceae</taxon>
        <taxon>Dactylonectria</taxon>
    </lineage>
</organism>
<sequence length="573" mass="62975">MALEGAPRPASVDAGNTKSDVFEKTDVEDGAVQGIESSPDTSLHRGLKARHISMIAIGGAIGTGLIIGTGRALAQAGPGSVFISYVTIGTVVYFVMGALGEMSSWLPMSSGFTGYASRFCDPSLGFALGWLLWLKYIIITPNQLTVGSLVVQFWIPRETLNPGVFITIFIVLILIINFLGIKYFGEVEFWLSSFKVLTLLGLIIFSLVLVLGGGPDKDLKGFRYWQNPGAFKEYIDQGDWGRFLGFWSSMVNAVFAYLGTELVGITVAEAQNPRKTIPKAIRLTFFRILVFYCLSSLLVGMLVPYDSPELIFASKAKTSASASPFVVAATLAGVDILPHIINACILVFIFSACNTDLYIASRTLYALSSDGKAPRIFKRTNKKGVPYYALGASAVFCLLAYMNISESSTVVFGYFVNVSSILGLLTWVSILVTHICFVRARKAQGLPDEKMPYVAPCGIWGSYIALAVCILVGLTKHFDVFTRWSQEPFGISKYKTFITGYLGIPVYIGIILGHKYFTKSVRVRSSSADFYTGKDIIDREEEAFLASKEAEELANPRSKWLSWVYKKFLSWLF</sequence>